<dbReference type="SUPFAM" id="SSF56112">
    <property type="entry name" value="Protein kinase-like (PK-like)"/>
    <property type="match status" value="1"/>
</dbReference>
<evidence type="ECO:0000259" key="2">
    <source>
        <dbReference type="PROSITE" id="PS50011"/>
    </source>
</evidence>
<dbReference type="PANTHER" id="PTHR48011">
    <property type="entry name" value="CCR4-NOT TRANSCRIPTIONAL COMPLEX SUBUNIT CAF120-RELATED"/>
    <property type="match status" value="1"/>
</dbReference>
<dbReference type="InterPro" id="IPR052751">
    <property type="entry name" value="Plant_MAPKKK"/>
</dbReference>
<dbReference type="SMART" id="SM00220">
    <property type="entry name" value="S_TKc"/>
    <property type="match status" value="1"/>
</dbReference>
<gene>
    <name evidence="3" type="ORF">MD483_03960</name>
</gene>
<dbReference type="AlphaFoldDB" id="A0A9X3HQ11"/>
<dbReference type="EMBL" id="JAKRRX010000013">
    <property type="protein sequence ID" value="MCW8332983.1"/>
    <property type="molecule type" value="Genomic_DNA"/>
</dbReference>
<evidence type="ECO:0000313" key="3">
    <source>
        <dbReference type="EMBL" id="MCW8332983.1"/>
    </source>
</evidence>
<accession>A0A9X3HQ11</accession>
<organism evidence="3 4">
    <name type="scientific">Vibrio paucivorans</name>
    <dbReference type="NCBI Taxonomy" id="2829489"/>
    <lineage>
        <taxon>Bacteria</taxon>
        <taxon>Pseudomonadati</taxon>
        <taxon>Pseudomonadota</taxon>
        <taxon>Gammaproteobacteria</taxon>
        <taxon>Vibrionales</taxon>
        <taxon>Vibrionaceae</taxon>
        <taxon>Vibrio</taxon>
    </lineage>
</organism>
<evidence type="ECO:0000256" key="1">
    <source>
        <dbReference type="SAM" id="MobiDB-lite"/>
    </source>
</evidence>
<dbReference type="Gene3D" id="1.10.510.10">
    <property type="entry name" value="Transferase(Phosphotransferase) domain 1"/>
    <property type="match status" value="1"/>
</dbReference>
<dbReference type="Proteomes" id="UP001155586">
    <property type="component" value="Unassembled WGS sequence"/>
</dbReference>
<sequence>MISSTPPFNDGPTGKTEVNKEPPFQTIRVQIEKAGYQIMGQFKPHIWCANHKAYGNVVIKLASTRLQKLQLKQEAEFLTRHQSNHWVPILEYEHYSGVDWAVLPQIDGINLGYFSRKHKLSNKLIRSIERGLLSLHQYGYIHGDINPSNIMVSAEDRAMLIDFGGTMKLNAPYPKYVAGNPKYSRFTHVIADDQYPTIERDWFSLAVTLASCTGSHPFGGNEIDTVIKKGMQPQMTNIPSRYQMILLSGIKART</sequence>
<name>A0A9X3HQ11_9VIBR</name>
<dbReference type="InterPro" id="IPR011009">
    <property type="entry name" value="Kinase-like_dom_sf"/>
</dbReference>
<dbReference type="Pfam" id="PF00069">
    <property type="entry name" value="Pkinase"/>
    <property type="match status" value="1"/>
</dbReference>
<protein>
    <submittedName>
        <fullName evidence="3">Phosphotransferase</fullName>
    </submittedName>
</protein>
<proteinExistence type="predicted"/>
<evidence type="ECO:0000313" key="4">
    <source>
        <dbReference type="Proteomes" id="UP001155586"/>
    </source>
</evidence>
<comment type="caution">
    <text evidence="3">The sequence shown here is derived from an EMBL/GenBank/DDBJ whole genome shotgun (WGS) entry which is preliminary data.</text>
</comment>
<dbReference type="InterPro" id="IPR000719">
    <property type="entry name" value="Prot_kinase_dom"/>
</dbReference>
<feature type="region of interest" description="Disordered" evidence="1">
    <location>
        <begin position="1"/>
        <end position="22"/>
    </location>
</feature>
<reference evidence="3" key="1">
    <citation type="submission" date="2022-02" db="EMBL/GenBank/DDBJ databases">
        <title>Vibrio sp. nov., a new bacterium isolated from Bohai sea, China.</title>
        <authorList>
            <person name="Yuan Y."/>
        </authorList>
    </citation>
    <scope>NUCLEOTIDE SEQUENCE</scope>
    <source>
        <strain evidence="3">DBSS07</strain>
    </source>
</reference>
<keyword evidence="4" id="KW-1185">Reference proteome</keyword>
<feature type="domain" description="Protein kinase" evidence="2">
    <location>
        <begin position="2"/>
        <end position="254"/>
    </location>
</feature>
<dbReference type="PANTHER" id="PTHR48011:SF4">
    <property type="entry name" value="MITOGEN-ACTIVATED PROTEIN KINASE KINASE KINASE 19"/>
    <property type="match status" value="1"/>
</dbReference>
<dbReference type="GO" id="GO:0004672">
    <property type="term" value="F:protein kinase activity"/>
    <property type="evidence" value="ECO:0007669"/>
    <property type="project" value="InterPro"/>
</dbReference>
<dbReference type="PROSITE" id="PS50011">
    <property type="entry name" value="PROTEIN_KINASE_DOM"/>
    <property type="match status" value="1"/>
</dbReference>
<dbReference type="GO" id="GO:0005524">
    <property type="term" value="F:ATP binding"/>
    <property type="evidence" value="ECO:0007669"/>
    <property type="project" value="InterPro"/>
</dbReference>
<dbReference type="GO" id="GO:0007165">
    <property type="term" value="P:signal transduction"/>
    <property type="evidence" value="ECO:0007669"/>
    <property type="project" value="TreeGrafter"/>
</dbReference>
<dbReference type="RefSeq" id="WP_265686671.1">
    <property type="nucleotide sequence ID" value="NZ_JAKRRX010000013.1"/>
</dbReference>